<keyword evidence="2" id="KW-1185">Reference proteome</keyword>
<evidence type="ECO:0000313" key="1">
    <source>
        <dbReference type="Ensembl" id="ENSEBUP00000014462.1"/>
    </source>
</evidence>
<dbReference type="InterPro" id="IPR034607">
    <property type="entry name" value="CCDC127"/>
</dbReference>
<sequence length="292" mass="33991">MNISPLLGLEHLARICLGGPHLYFYLRPTMNNLNNPRQLNIIQDGDAGAGGRWNYALLVPMLSLAAFRWVWSRECQREVEETKKEIQKEVEDNKHSLNTKYQHLLSECSATVAHLELQQEKMVQELRMTRANEQKHTEERCLVAEERASLCREREVLEALRRREAVPLILEEEAALEQARDTLNWLRGALMKRQEMYCSLRLHRHVRRTHERVVIERAKSESHGPLASLHLDNGIDDIFQHDTYCAKIKNVDPTQNGSLMWLYLKHWELQLEVQKLQKVNTRLNSGEASSST</sequence>
<reference evidence="1" key="2">
    <citation type="submission" date="2025-09" db="UniProtKB">
        <authorList>
            <consortium name="Ensembl"/>
        </authorList>
    </citation>
    <scope>IDENTIFICATION</scope>
</reference>
<protein>
    <submittedName>
        <fullName evidence="1">Coiled-coil domain containing 127a</fullName>
    </submittedName>
</protein>
<evidence type="ECO:0000313" key="2">
    <source>
        <dbReference type="Proteomes" id="UP000694388"/>
    </source>
</evidence>
<organism evidence="1 2">
    <name type="scientific">Eptatretus burgeri</name>
    <name type="common">Inshore hagfish</name>
    <dbReference type="NCBI Taxonomy" id="7764"/>
    <lineage>
        <taxon>Eukaryota</taxon>
        <taxon>Metazoa</taxon>
        <taxon>Chordata</taxon>
        <taxon>Craniata</taxon>
        <taxon>Vertebrata</taxon>
        <taxon>Cyclostomata</taxon>
        <taxon>Myxini</taxon>
        <taxon>Myxiniformes</taxon>
        <taxon>Myxinidae</taxon>
        <taxon>Eptatretinae</taxon>
        <taxon>Eptatretus</taxon>
    </lineage>
</organism>
<dbReference type="Proteomes" id="UP000694388">
    <property type="component" value="Unplaced"/>
</dbReference>
<dbReference type="GeneTree" id="ENSGT00390000008818"/>
<dbReference type="AlphaFoldDB" id="A0A8C4QEX7"/>
<dbReference type="PANTHER" id="PTHR31958">
    <property type="entry name" value="COILED-COIL DOMAIN-CONTAINING PROTEIN 127"/>
    <property type="match status" value="1"/>
</dbReference>
<dbReference type="PANTHER" id="PTHR31958:SF2">
    <property type="entry name" value="COILED-COIL DOMAIN-CONTAINING PROTEIN 127"/>
    <property type="match status" value="1"/>
</dbReference>
<accession>A0A8C4QEX7</accession>
<name>A0A8C4QEX7_EPTBU</name>
<reference evidence="1" key="1">
    <citation type="submission" date="2025-08" db="UniProtKB">
        <authorList>
            <consortium name="Ensembl"/>
        </authorList>
    </citation>
    <scope>IDENTIFICATION</scope>
</reference>
<dbReference type="Ensembl" id="ENSEBUT00000015038.1">
    <property type="protein sequence ID" value="ENSEBUP00000014462.1"/>
    <property type="gene ID" value="ENSEBUG00000009110.1"/>
</dbReference>
<proteinExistence type="predicted"/>